<feature type="transmembrane region" description="Helical" evidence="1">
    <location>
        <begin position="26"/>
        <end position="46"/>
    </location>
</feature>
<reference evidence="2" key="1">
    <citation type="submission" date="2023-06" db="EMBL/GenBank/DDBJ databases">
        <title>Genome-scale phylogeny and comparative genomics of the fungal order Sordariales.</title>
        <authorList>
            <consortium name="Lawrence Berkeley National Laboratory"/>
            <person name="Hensen N."/>
            <person name="Bonometti L."/>
            <person name="Westerberg I."/>
            <person name="Brannstrom I.O."/>
            <person name="Guillou S."/>
            <person name="Cros-Aarteil S."/>
            <person name="Calhoun S."/>
            <person name="Haridas S."/>
            <person name="Kuo A."/>
            <person name="Mondo S."/>
            <person name="Pangilinan J."/>
            <person name="Riley R."/>
            <person name="Labutti K."/>
            <person name="Andreopoulos B."/>
            <person name="Lipzen A."/>
            <person name="Chen C."/>
            <person name="Yanf M."/>
            <person name="Daum C."/>
            <person name="Ng V."/>
            <person name="Clum A."/>
            <person name="Steindorff A."/>
            <person name="Ohm R."/>
            <person name="Martin F."/>
            <person name="Silar P."/>
            <person name="Natvig D."/>
            <person name="Lalanne C."/>
            <person name="Gautier V."/>
            <person name="Ament-Velasquez S.L."/>
            <person name="Kruys A."/>
            <person name="Hutchinson M.I."/>
            <person name="Powell A.J."/>
            <person name="Barry K."/>
            <person name="Miller A.N."/>
            <person name="Grigoriev I.V."/>
            <person name="Debuchy R."/>
            <person name="Gladieux P."/>
            <person name="Thoren M.H."/>
            <person name="Johannesson H."/>
        </authorList>
    </citation>
    <scope>NUCLEOTIDE SEQUENCE</scope>
    <source>
        <strain evidence="2">SMH2532-1</strain>
    </source>
</reference>
<keyword evidence="3" id="KW-1185">Reference proteome</keyword>
<keyword evidence="1" id="KW-1133">Transmembrane helix</keyword>
<feature type="transmembrane region" description="Helical" evidence="1">
    <location>
        <begin position="96"/>
        <end position="114"/>
    </location>
</feature>
<keyword evidence="1" id="KW-0812">Transmembrane</keyword>
<dbReference type="Proteomes" id="UP001174936">
    <property type="component" value="Unassembled WGS sequence"/>
</dbReference>
<feature type="transmembrane region" description="Helical" evidence="1">
    <location>
        <begin position="146"/>
        <end position="173"/>
    </location>
</feature>
<evidence type="ECO:0000313" key="3">
    <source>
        <dbReference type="Proteomes" id="UP001174936"/>
    </source>
</evidence>
<organism evidence="2 3">
    <name type="scientific">Cercophora newfieldiana</name>
    <dbReference type="NCBI Taxonomy" id="92897"/>
    <lineage>
        <taxon>Eukaryota</taxon>
        <taxon>Fungi</taxon>
        <taxon>Dikarya</taxon>
        <taxon>Ascomycota</taxon>
        <taxon>Pezizomycotina</taxon>
        <taxon>Sordariomycetes</taxon>
        <taxon>Sordariomycetidae</taxon>
        <taxon>Sordariales</taxon>
        <taxon>Lasiosphaeriaceae</taxon>
        <taxon>Cercophora</taxon>
    </lineage>
</organism>
<sequence length="281" mass="30368">MMEKQPKEPKGGYIPTRSMFIAKSTLRCLQILFAVLALGLTGSISFGTNIGVVLPFIVVSPCVLLTLIWTIIELLAIKVQDHHRGLPPPAVLSMDLICWLALVGCNAGLAVLGMTSDLRDVITYQWSLEYRQGRLQPWELEEVRDVAYRALAVVAFVSILTALHVSTFSIACYETHMRNREPKPPAPAQQTILVVQNGNGPPTMLGPATAVASGGQVVYQVAAPAPGQQQPGQVYYVPVQAVPVAGVTQTAVQQVQPEYTGVRQHQAVPAVPLIQMAGKKE</sequence>
<accession>A0AA40D2E2</accession>
<gene>
    <name evidence="2" type="ORF">B0T16DRAFT_402939</name>
</gene>
<name>A0AA40D2E2_9PEZI</name>
<evidence type="ECO:0000256" key="1">
    <source>
        <dbReference type="SAM" id="Phobius"/>
    </source>
</evidence>
<dbReference type="AlphaFoldDB" id="A0AA40D2E2"/>
<feature type="transmembrane region" description="Helical" evidence="1">
    <location>
        <begin position="52"/>
        <end position="75"/>
    </location>
</feature>
<dbReference type="EMBL" id="JAULSV010000001">
    <property type="protein sequence ID" value="KAK0658058.1"/>
    <property type="molecule type" value="Genomic_DNA"/>
</dbReference>
<evidence type="ECO:0000313" key="2">
    <source>
        <dbReference type="EMBL" id="KAK0658058.1"/>
    </source>
</evidence>
<proteinExistence type="predicted"/>
<protein>
    <submittedName>
        <fullName evidence="2">Uncharacterized protein</fullName>
    </submittedName>
</protein>
<comment type="caution">
    <text evidence="2">The sequence shown here is derived from an EMBL/GenBank/DDBJ whole genome shotgun (WGS) entry which is preliminary data.</text>
</comment>
<keyword evidence="1" id="KW-0472">Membrane</keyword>